<reference evidence="3 4" key="1">
    <citation type="submission" date="2019-03" db="EMBL/GenBank/DDBJ databases">
        <title>Genomic Encyclopedia of Type Strains, Phase IV (KMG-IV): sequencing the most valuable type-strain genomes for metagenomic binning, comparative biology and taxonomic classification.</title>
        <authorList>
            <person name="Goeker M."/>
        </authorList>
    </citation>
    <scope>NUCLEOTIDE SEQUENCE [LARGE SCALE GENOMIC DNA]</scope>
    <source>
        <strain evidence="3 4">DSM 7445</strain>
    </source>
</reference>
<keyword evidence="1" id="KW-1133">Transmembrane helix</keyword>
<dbReference type="Pfam" id="PF03544">
    <property type="entry name" value="TonB_C"/>
    <property type="match status" value="1"/>
</dbReference>
<protein>
    <submittedName>
        <fullName evidence="3">TonB-like protein</fullName>
    </submittedName>
</protein>
<evidence type="ECO:0000259" key="2">
    <source>
        <dbReference type="Pfam" id="PF03544"/>
    </source>
</evidence>
<dbReference type="EMBL" id="SLZQ01000006">
    <property type="protein sequence ID" value="TCS36484.1"/>
    <property type="molecule type" value="Genomic_DNA"/>
</dbReference>
<name>A0A4R3HUT0_PAULE</name>
<dbReference type="Gene3D" id="3.30.1150.10">
    <property type="match status" value="1"/>
</dbReference>
<dbReference type="Proteomes" id="UP000295382">
    <property type="component" value="Unassembled WGS sequence"/>
</dbReference>
<sequence>MAGDFPLYASVMNKRYLVKILAALVSVILHAAITISLSHDFTIKILSPQTEEQVMQVTLNSESSLLSKDTSGVDQIKAIQKDASEHAVRNETNVGVGADIAVQTYQYTGADAFHASSSIERENFSWEEWLPQLSNSPLRSFFNEQEVLKENTYLPGRELDERPEPEAPVIIPFPDAPEPKGKISAILVLFVNSSGGVDHIEIEASELSGAYEKTAIETFMSAKMRPGIKNGKPVPSKIKIEVTFEAK</sequence>
<keyword evidence="1" id="KW-0812">Transmembrane</keyword>
<evidence type="ECO:0000313" key="4">
    <source>
        <dbReference type="Proteomes" id="UP000295382"/>
    </source>
</evidence>
<feature type="domain" description="TonB C-terminal" evidence="2">
    <location>
        <begin position="187"/>
        <end position="245"/>
    </location>
</feature>
<keyword evidence="1" id="KW-0472">Membrane</keyword>
<organism evidence="3 4">
    <name type="scientific">Paucimonas lemoignei</name>
    <name type="common">Pseudomonas lemoignei</name>
    <dbReference type="NCBI Taxonomy" id="29443"/>
    <lineage>
        <taxon>Bacteria</taxon>
        <taxon>Pseudomonadati</taxon>
        <taxon>Pseudomonadota</taxon>
        <taxon>Betaproteobacteria</taxon>
        <taxon>Burkholderiales</taxon>
        <taxon>Burkholderiaceae</taxon>
        <taxon>Paucimonas</taxon>
    </lineage>
</organism>
<evidence type="ECO:0000256" key="1">
    <source>
        <dbReference type="SAM" id="Phobius"/>
    </source>
</evidence>
<dbReference type="InterPro" id="IPR037682">
    <property type="entry name" value="TonB_C"/>
</dbReference>
<dbReference type="OrthoDB" id="8900899at2"/>
<feature type="transmembrane region" description="Helical" evidence="1">
    <location>
        <begin position="16"/>
        <end position="37"/>
    </location>
</feature>
<dbReference type="AlphaFoldDB" id="A0A4R3HUT0"/>
<accession>A0A4R3HUT0</accession>
<gene>
    <name evidence="3" type="ORF">EDC30_10623</name>
</gene>
<dbReference type="GO" id="GO:0055085">
    <property type="term" value="P:transmembrane transport"/>
    <property type="evidence" value="ECO:0007669"/>
    <property type="project" value="InterPro"/>
</dbReference>
<evidence type="ECO:0000313" key="3">
    <source>
        <dbReference type="EMBL" id="TCS36484.1"/>
    </source>
</evidence>
<dbReference type="SUPFAM" id="SSF74653">
    <property type="entry name" value="TolA/TonB C-terminal domain"/>
    <property type="match status" value="1"/>
</dbReference>
<keyword evidence="4" id="KW-1185">Reference proteome</keyword>
<comment type="caution">
    <text evidence="3">The sequence shown here is derived from an EMBL/GenBank/DDBJ whole genome shotgun (WGS) entry which is preliminary data.</text>
</comment>
<proteinExistence type="predicted"/>